<sequence length="170" mass="19017">MFEIRVICDSSEADRIATTLAAMFTTGMERRYPSRNDAGKVRLYVAADHQPLPEPCPTPDEAYATAPSIISEIGWTADQAATRPFGTTLGREFWLRKAALLDRIAVADETEGWTSDATKLATEGARRLLQFDRDGDGRYGGAPHWPEHPQAEADPRAYVRQEYAHWAKHQ</sequence>
<accession>A0A4U0NN48</accession>
<dbReference type="RefSeq" id="WP_136739677.1">
    <property type="nucleotide sequence ID" value="NZ_SUMB01000003.1"/>
</dbReference>
<gene>
    <name evidence="1" type="ORF">FCH28_11315</name>
</gene>
<organism evidence="1 2">
    <name type="scientific">Streptomyces piniterrae</name>
    <dbReference type="NCBI Taxonomy" id="2571125"/>
    <lineage>
        <taxon>Bacteria</taxon>
        <taxon>Bacillati</taxon>
        <taxon>Actinomycetota</taxon>
        <taxon>Actinomycetes</taxon>
        <taxon>Kitasatosporales</taxon>
        <taxon>Streptomycetaceae</taxon>
        <taxon>Streptomyces</taxon>
    </lineage>
</organism>
<keyword evidence="2" id="KW-1185">Reference proteome</keyword>
<dbReference type="OrthoDB" id="4322784at2"/>
<proteinExistence type="predicted"/>
<name>A0A4U0NN48_9ACTN</name>
<evidence type="ECO:0000313" key="2">
    <source>
        <dbReference type="Proteomes" id="UP000308697"/>
    </source>
</evidence>
<dbReference type="Proteomes" id="UP000308697">
    <property type="component" value="Unassembled WGS sequence"/>
</dbReference>
<protein>
    <submittedName>
        <fullName evidence="1">Uncharacterized protein</fullName>
    </submittedName>
</protein>
<dbReference type="AlphaFoldDB" id="A0A4U0NN48"/>
<dbReference type="EMBL" id="SUMB01000003">
    <property type="protein sequence ID" value="TJZ55869.1"/>
    <property type="molecule type" value="Genomic_DNA"/>
</dbReference>
<evidence type="ECO:0000313" key="1">
    <source>
        <dbReference type="EMBL" id="TJZ55869.1"/>
    </source>
</evidence>
<reference evidence="1 2" key="1">
    <citation type="submission" date="2019-04" db="EMBL/GenBank/DDBJ databases">
        <title>Streptomyces piniterrae sp. nov., a heliquinomycin-producing actinomycete isolated from rhizosphere soil of Pinus yunnanensis.</title>
        <authorList>
            <person name="Zhuang X."/>
            <person name="Zhao J."/>
        </authorList>
    </citation>
    <scope>NUCLEOTIDE SEQUENCE [LARGE SCALE GENOMIC DNA]</scope>
    <source>
        <strain evidence="2">jys28</strain>
    </source>
</reference>
<comment type="caution">
    <text evidence="1">The sequence shown here is derived from an EMBL/GenBank/DDBJ whole genome shotgun (WGS) entry which is preliminary data.</text>
</comment>